<dbReference type="PANTHER" id="PTHR20857:SF15">
    <property type="entry name" value="THIAMINE-PHOSPHATE SYNTHASE"/>
    <property type="match status" value="1"/>
</dbReference>
<evidence type="ECO:0000256" key="6">
    <source>
        <dbReference type="ARBA" id="ARBA00022977"/>
    </source>
</evidence>
<dbReference type="GO" id="GO:0005737">
    <property type="term" value="C:cytoplasm"/>
    <property type="evidence" value="ECO:0007669"/>
    <property type="project" value="TreeGrafter"/>
</dbReference>
<dbReference type="AlphaFoldDB" id="A0AAE3VG04"/>
<dbReference type="SUPFAM" id="SSF51391">
    <property type="entry name" value="Thiamin phosphate synthase"/>
    <property type="match status" value="1"/>
</dbReference>
<gene>
    <name evidence="10" type="primary">thiE</name>
    <name evidence="14" type="ORF">J3R75_001818</name>
</gene>
<feature type="binding site" evidence="10">
    <location>
        <begin position="136"/>
        <end position="138"/>
    </location>
    <ligand>
        <name>2-[(2R,5Z)-2-carboxy-4-methylthiazol-5(2H)-ylidene]ethyl phosphate</name>
        <dbReference type="ChEBI" id="CHEBI:62899"/>
    </ligand>
</feature>
<comment type="cofactor">
    <cofactor evidence="10">
        <name>Mg(2+)</name>
        <dbReference type="ChEBI" id="CHEBI:18420"/>
    </cofactor>
    <text evidence="10">Binds 1 Mg(2+) ion per subunit.</text>
</comment>
<dbReference type="GO" id="GO:0000287">
    <property type="term" value="F:magnesium ion binding"/>
    <property type="evidence" value="ECO:0007669"/>
    <property type="project" value="UniProtKB-UniRule"/>
</dbReference>
<feature type="binding site" evidence="10">
    <location>
        <position position="71"/>
    </location>
    <ligand>
        <name>4-amino-2-methyl-5-(diphosphooxymethyl)pyrimidine</name>
        <dbReference type="ChEBI" id="CHEBI:57841"/>
    </ligand>
</feature>
<comment type="caution">
    <text evidence="14">The sequence shown here is derived from an EMBL/GenBank/DDBJ whole genome shotgun (WGS) entry which is preliminary data.</text>
</comment>
<evidence type="ECO:0000256" key="5">
    <source>
        <dbReference type="ARBA" id="ARBA00022842"/>
    </source>
</evidence>
<evidence type="ECO:0000313" key="14">
    <source>
        <dbReference type="EMBL" id="MDQ0289711.1"/>
    </source>
</evidence>
<dbReference type="Proteomes" id="UP001238163">
    <property type="component" value="Unassembled WGS sequence"/>
</dbReference>
<keyword evidence="6 10" id="KW-0784">Thiamine biosynthesis</keyword>
<evidence type="ECO:0000259" key="13">
    <source>
        <dbReference type="Pfam" id="PF02581"/>
    </source>
</evidence>
<evidence type="ECO:0000256" key="12">
    <source>
        <dbReference type="RuleBase" id="RU004253"/>
    </source>
</evidence>
<dbReference type="EMBL" id="JAUSVL010000001">
    <property type="protein sequence ID" value="MDQ0289711.1"/>
    <property type="molecule type" value="Genomic_DNA"/>
</dbReference>
<evidence type="ECO:0000256" key="2">
    <source>
        <dbReference type="ARBA" id="ARBA00005165"/>
    </source>
</evidence>
<evidence type="ECO:0000256" key="11">
    <source>
        <dbReference type="RuleBase" id="RU003826"/>
    </source>
</evidence>
<evidence type="ECO:0000256" key="7">
    <source>
        <dbReference type="ARBA" id="ARBA00047334"/>
    </source>
</evidence>
<comment type="catalytic activity">
    <reaction evidence="7 10 11">
        <text>4-methyl-5-(2-phosphooxyethyl)-thiazole + 4-amino-2-methyl-5-(diphosphooxymethyl)pyrimidine + H(+) = thiamine phosphate + diphosphate</text>
        <dbReference type="Rhea" id="RHEA:22328"/>
        <dbReference type="ChEBI" id="CHEBI:15378"/>
        <dbReference type="ChEBI" id="CHEBI:33019"/>
        <dbReference type="ChEBI" id="CHEBI:37575"/>
        <dbReference type="ChEBI" id="CHEBI:57841"/>
        <dbReference type="ChEBI" id="CHEBI:58296"/>
        <dbReference type="EC" id="2.5.1.3"/>
    </reaction>
</comment>
<evidence type="ECO:0000313" key="15">
    <source>
        <dbReference type="Proteomes" id="UP001238163"/>
    </source>
</evidence>
<dbReference type="InterPro" id="IPR022998">
    <property type="entry name" value="ThiamineP_synth_TenI"/>
</dbReference>
<feature type="domain" description="Thiamine phosphate synthase/TenI" evidence="13">
    <location>
        <begin position="9"/>
        <end position="189"/>
    </location>
</feature>
<comment type="catalytic activity">
    <reaction evidence="8 10 11">
        <text>2-(2-carboxy-4-methylthiazol-5-yl)ethyl phosphate + 4-amino-2-methyl-5-(diphosphooxymethyl)pyrimidine + 2 H(+) = thiamine phosphate + CO2 + diphosphate</text>
        <dbReference type="Rhea" id="RHEA:47848"/>
        <dbReference type="ChEBI" id="CHEBI:15378"/>
        <dbReference type="ChEBI" id="CHEBI:16526"/>
        <dbReference type="ChEBI" id="CHEBI:33019"/>
        <dbReference type="ChEBI" id="CHEBI:37575"/>
        <dbReference type="ChEBI" id="CHEBI:57841"/>
        <dbReference type="ChEBI" id="CHEBI:62890"/>
        <dbReference type="EC" id="2.5.1.3"/>
    </reaction>
</comment>
<comment type="pathway">
    <text evidence="2 10 12">Cofactor biosynthesis; thiamine diphosphate biosynthesis; thiamine phosphate from 4-amino-2-methyl-5-diphosphomethylpyrimidine and 4-methyl-5-(2-phosphoethyl)-thiazole: step 1/1.</text>
</comment>
<dbReference type="Gene3D" id="3.20.20.70">
    <property type="entry name" value="Aldolase class I"/>
    <property type="match status" value="1"/>
</dbReference>
<reference evidence="14" key="1">
    <citation type="submission" date="2023-07" db="EMBL/GenBank/DDBJ databases">
        <title>Genomic Encyclopedia of Type Strains, Phase IV (KMG-IV): sequencing the most valuable type-strain genomes for metagenomic binning, comparative biology and taxonomic classification.</title>
        <authorList>
            <person name="Goeker M."/>
        </authorList>
    </citation>
    <scope>NUCLEOTIDE SEQUENCE</scope>
    <source>
        <strain evidence="14">DSM 24202</strain>
    </source>
</reference>
<dbReference type="GO" id="GO:0009228">
    <property type="term" value="P:thiamine biosynthetic process"/>
    <property type="evidence" value="ECO:0007669"/>
    <property type="project" value="UniProtKB-KW"/>
</dbReference>
<proteinExistence type="inferred from homology"/>
<dbReference type="InterPro" id="IPR036206">
    <property type="entry name" value="ThiamineP_synth_sf"/>
</dbReference>
<feature type="binding site" evidence="10">
    <location>
        <begin position="39"/>
        <end position="43"/>
    </location>
    <ligand>
        <name>4-amino-2-methyl-5-(diphosphooxymethyl)pyrimidine</name>
        <dbReference type="ChEBI" id="CHEBI:57841"/>
    </ligand>
</feature>
<dbReference type="InterPro" id="IPR013785">
    <property type="entry name" value="Aldolase_TIM"/>
</dbReference>
<dbReference type="PANTHER" id="PTHR20857">
    <property type="entry name" value="THIAMINE-PHOSPHATE PYROPHOSPHORYLASE"/>
    <property type="match status" value="1"/>
</dbReference>
<dbReference type="NCBIfam" id="TIGR00693">
    <property type="entry name" value="thiE"/>
    <property type="match status" value="1"/>
</dbReference>
<comment type="catalytic activity">
    <reaction evidence="9 10 11">
        <text>2-[(2R,5Z)-2-carboxy-4-methylthiazol-5(2H)-ylidene]ethyl phosphate + 4-amino-2-methyl-5-(diphosphooxymethyl)pyrimidine + 2 H(+) = thiamine phosphate + CO2 + diphosphate</text>
        <dbReference type="Rhea" id="RHEA:47844"/>
        <dbReference type="ChEBI" id="CHEBI:15378"/>
        <dbReference type="ChEBI" id="CHEBI:16526"/>
        <dbReference type="ChEBI" id="CHEBI:33019"/>
        <dbReference type="ChEBI" id="CHEBI:37575"/>
        <dbReference type="ChEBI" id="CHEBI:57841"/>
        <dbReference type="ChEBI" id="CHEBI:62899"/>
        <dbReference type="EC" id="2.5.1.3"/>
    </reaction>
</comment>
<keyword evidence="4 10" id="KW-0479">Metal-binding</keyword>
<evidence type="ECO:0000256" key="8">
    <source>
        <dbReference type="ARBA" id="ARBA00047851"/>
    </source>
</evidence>
<accession>A0AAE3VG04</accession>
<comment type="function">
    <text evidence="1 10">Condenses 4-methyl-5-(beta-hydroxyethyl)thiazole monophosphate (THZ-P) and 2-methyl-4-amino-5-hydroxymethyl pyrimidine pyrophosphate (HMP-PP) to form thiamine monophosphate (TMP).</text>
</comment>
<dbReference type="InterPro" id="IPR034291">
    <property type="entry name" value="TMP_synthase"/>
</dbReference>
<evidence type="ECO:0000256" key="3">
    <source>
        <dbReference type="ARBA" id="ARBA00022679"/>
    </source>
</evidence>
<feature type="binding site" evidence="10">
    <location>
        <begin position="186"/>
        <end position="187"/>
    </location>
    <ligand>
        <name>2-[(2R,5Z)-2-carboxy-4-methylthiazol-5(2H)-ylidene]ethyl phosphate</name>
        <dbReference type="ChEBI" id="CHEBI:62899"/>
    </ligand>
</feature>
<evidence type="ECO:0000256" key="10">
    <source>
        <dbReference type="HAMAP-Rule" id="MF_00097"/>
    </source>
</evidence>
<evidence type="ECO:0000256" key="9">
    <source>
        <dbReference type="ARBA" id="ARBA00047883"/>
    </source>
</evidence>
<keyword evidence="15" id="KW-1185">Reference proteome</keyword>
<feature type="binding site" evidence="10">
    <location>
        <position position="110"/>
    </location>
    <ligand>
        <name>4-amino-2-methyl-5-(diphosphooxymethyl)pyrimidine</name>
        <dbReference type="ChEBI" id="CHEBI:57841"/>
    </ligand>
</feature>
<feature type="binding site" evidence="10">
    <location>
        <position position="91"/>
    </location>
    <ligand>
        <name>Mg(2+)</name>
        <dbReference type="ChEBI" id="CHEBI:18420"/>
    </ligand>
</feature>
<dbReference type="GO" id="GO:0004789">
    <property type="term" value="F:thiamine-phosphate diphosphorylase activity"/>
    <property type="evidence" value="ECO:0007669"/>
    <property type="project" value="UniProtKB-UniRule"/>
</dbReference>
<protein>
    <recommendedName>
        <fullName evidence="10">Thiamine-phosphate synthase</fullName>
        <shortName evidence="10">TP synthase</shortName>
        <shortName evidence="10">TPS</shortName>
        <ecNumber evidence="10">2.5.1.3</ecNumber>
    </recommendedName>
    <alternativeName>
        <fullName evidence="10">Thiamine-phosphate pyrophosphorylase</fullName>
        <shortName evidence="10">TMP pyrophosphorylase</shortName>
        <shortName evidence="10">TMP-PPase</shortName>
    </alternativeName>
</protein>
<organism evidence="14 15">
    <name type="scientific">Oligosphaera ethanolica</name>
    <dbReference type="NCBI Taxonomy" id="760260"/>
    <lineage>
        <taxon>Bacteria</taxon>
        <taxon>Pseudomonadati</taxon>
        <taxon>Lentisphaerota</taxon>
        <taxon>Oligosphaeria</taxon>
        <taxon>Oligosphaerales</taxon>
        <taxon>Oligosphaeraceae</taxon>
        <taxon>Oligosphaera</taxon>
    </lineage>
</organism>
<dbReference type="Pfam" id="PF02581">
    <property type="entry name" value="TMP-TENI"/>
    <property type="match status" value="1"/>
</dbReference>
<evidence type="ECO:0000256" key="1">
    <source>
        <dbReference type="ARBA" id="ARBA00003814"/>
    </source>
</evidence>
<feature type="binding site" evidence="10">
    <location>
        <position position="166"/>
    </location>
    <ligand>
        <name>2-[(2R,5Z)-2-carboxy-4-methylthiazol-5(2H)-ylidene]ethyl phosphate</name>
        <dbReference type="ChEBI" id="CHEBI:62899"/>
    </ligand>
</feature>
<feature type="binding site" evidence="10">
    <location>
        <position position="139"/>
    </location>
    <ligand>
        <name>4-amino-2-methyl-5-(diphosphooxymethyl)pyrimidine</name>
        <dbReference type="ChEBI" id="CHEBI:57841"/>
    </ligand>
</feature>
<sequence length="212" mass="22534">MSVAIDSRLYLVTDRSRLDGRDFLGVVEDAIRGGVTMLQLREKDCSSREFYELGLALRELTRRYRVPFWINDRLDIALAVGADGLHIGQSDLPAAVAKKLLPPGMLLGVSAKTVEQAIAAEQAGADCLGSGAVYPTTTKVITRTLALDELRRIKAAVKIPVVAIGGITADNLAPLMACGIDGVAVVSAIMASPQPGAAARTILAAVDRHRQF</sequence>
<name>A0AAE3VG04_9BACT</name>
<dbReference type="RefSeq" id="WP_307261165.1">
    <property type="nucleotide sequence ID" value="NZ_JAUSVL010000001.1"/>
</dbReference>
<comment type="similarity">
    <text evidence="10 11">Belongs to the thiamine-phosphate synthase family.</text>
</comment>
<dbReference type="EC" id="2.5.1.3" evidence="10"/>
<dbReference type="HAMAP" id="MF_00097">
    <property type="entry name" value="TMP_synthase"/>
    <property type="match status" value="1"/>
</dbReference>
<dbReference type="GO" id="GO:0009229">
    <property type="term" value="P:thiamine diphosphate biosynthetic process"/>
    <property type="evidence" value="ECO:0007669"/>
    <property type="project" value="UniProtKB-UniRule"/>
</dbReference>
<feature type="binding site" evidence="10">
    <location>
        <position position="72"/>
    </location>
    <ligand>
        <name>Mg(2+)</name>
        <dbReference type="ChEBI" id="CHEBI:18420"/>
    </ligand>
</feature>
<dbReference type="FunFam" id="3.20.20.70:FF:000096">
    <property type="entry name" value="Thiamine-phosphate synthase"/>
    <property type="match status" value="1"/>
</dbReference>
<dbReference type="CDD" id="cd00564">
    <property type="entry name" value="TMP_TenI"/>
    <property type="match status" value="1"/>
</dbReference>
<keyword evidence="3 10" id="KW-0808">Transferase</keyword>
<keyword evidence="5 10" id="KW-0460">Magnesium</keyword>
<evidence type="ECO:0000256" key="4">
    <source>
        <dbReference type="ARBA" id="ARBA00022723"/>
    </source>
</evidence>